<evidence type="ECO:0000256" key="1">
    <source>
        <dbReference type="SAM" id="MobiDB-lite"/>
    </source>
</evidence>
<sequence>MISDNDKTETFSIDDDETQTFNPEIDKTENRAKQTELPKTPNALSQSYNGLNPSKDSKAANTEEIRKKLKYMEHILDIET</sequence>
<accession>A0A1M5SYS0</accession>
<dbReference type="GeneID" id="89509341"/>
<reference evidence="3" key="1">
    <citation type="submission" date="2016-11" db="EMBL/GenBank/DDBJ databases">
        <authorList>
            <person name="Varghese N."/>
            <person name="Submissions S."/>
        </authorList>
    </citation>
    <scope>NUCLEOTIDE SEQUENCE [LARGE SCALE GENOMIC DNA]</scope>
    <source>
        <strain evidence="3">DSM 3071</strain>
    </source>
</reference>
<dbReference type="AlphaFoldDB" id="A0A1M5SYS0"/>
<name>A0A1M5SYS0_BUTFI</name>
<organism evidence="2 3">
    <name type="scientific">Butyrivibrio fibrisolvens DSM 3071</name>
    <dbReference type="NCBI Taxonomy" id="1121131"/>
    <lineage>
        <taxon>Bacteria</taxon>
        <taxon>Bacillati</taxon>
        <taxon>Bacillota</taxon>
        <taxon>Clostridia</taxon>
        <taxon>Lachnospirales</taxon>
        <taxon>Lachnospiraceae</taxon>
        <taxon>Butyrivibrio</taxon>
    </lineage>
</organism>
<gene>
    <name evidence="2" type="ORF">SAMN02745229_00438</name>
</gene>
<feature type="compositionally biased region" description="Polar residues" evidence="1">
    <location>
        <begin position="42"/>
        <end position="54"/>
    </location>
</feature>
<evidence type="ECO:0000313" key="2">
    <source>
        <dbReference type="EMBL" id="SHH43488.1"/>
    </source>
</evidence>
<dbReference type="RefSeq" id="WP_073385150.1">
    <property type="nucleotide sequence ID" value="NZ_FQXK01000004.1"/>
</dbReference>
<protein>
    <submittedName>
        <fullName evidence="2">Uncharacterized protein</fullName>
    </submittedName>
</protein>
<dbReference type="STRING" id="1121131.SAMN02745229_00438"/>
<keyword evidence="3" id="KW-1185">Reference proteome</keyword>
<proteinExistence type="predicted"/>
<evidence type="ECO:0000313" key="3">
    <source>
        <dbReference type="Proteomes" id="UP000184278"/>
    </source>
</evidence>
<dbReference type="EMBL" id="FQXK01000004">
    <property type="protein sequence ID" value="SHH43488.1"/>
    <property type="molecule type" value="Genomic_DNA"/>
</dbReference>
<feature type="region of interest" description="Disordered" evidence="1">
    <location>
        <begin position="1"/>
        <end position="62"/>
    </location>
</feature>
<feature type="compositionally biased region" description="Basic and acidic residues" evidence="1">
    <location>
        <begin position="24"/>
        <end position="36"/>
    </location>
</feature>
<dbReference type="Proteomes" id="UP000184278">
    <property type="component" value="Unassembled WGS sequence"/>
</dbReference>